<reference evidence="2" key="1">
    <citation type="submission" date="2021-01" db="UniProtKB">
        <authorList>
            <consortium name="EnsemblMetazoa"/>
        </authorList>
    </citation>
    <scope>IDENTIFICATION</scope>
</reference>
<feature type="domain" description="CRIB" evidence="1">
    <location>
        <begin position="30"/>
        <end position="43"/>
    </location>
</feature>
<dbReference type="Proteomes" id="UP000594260">
    <property type="component" value="Unplaced"/>
</dbReference>
<organism evidence="2 3">
    <name type="scientific">Varroa destructor</name>
    <name type="common">Honeybee mite</name>
    <dbReference type="NCBI Taxonomy" id="109461"/>
    <lineage>
        <taxon>Eukaryota</taxon>
        <taxon>Metazoa</taxon>
        <taxon>Ecdysozoa</taxon>
        <taxon>Arthropoda</taxon>
        <taxon>Chelicerata</taxon>
        <taxon>Arachnida</taxon>
        <taxon>Acari</taxon>
        <taxon>Parasitiformes</taxon>
        <taxon>Mesostigmata</taxon>
        <taxon>Gamasina</taxon>
        <taxon>Dermanyssoidea</taxon>
        <taxon>Varroidae</taxon>
        <taxon>Varroa</taxon>
    </lineage>
</organism>
<evidence type="ECO:0000259" key="1">
    <source>
        <dbReference type="PROSITE" id="PS50108"/>
    </source>
</evidence>
<dbReference type="InParanoid" id="A0A7M7J6B1"/>
<dbReference type="PROSITE" id="PS50108">
    <property type="entry name" value="CRIB"/>
    <property type="match status" value="1"/>
</dbReference>
<protein>
    <recommendedName>
        <fullName evidence="1">CRIB domain-containing protein</fullName>
    </recommendedName>
</protein>
<keyword evidence="3" id="KW-1185">Reference proteome</keyword>
<dbReference type="AlphaFoldDB" id="A0A7M7J6B1"/>
<evidence type="ECO:0000313" key="3">
    <source>
        <dbReference type="Proteomes" id="UP000594260"/>
    </source>
</evidence>
<name>A0A7M7J6B1_VARDE</name>
<proteinExistence type="predicted"/>
<sequence>MPRFSFFSNKKSQRQRAHLDRCATSHKPFISKPSNFQHIVHITGSKIDGPKQTLKLTPMSDHKISAMVTSDRISKPTNFRHLVDGRQLLQKLCHATKPQIRRMTHPERRQTRLTAKDISLPSHFVHVFRFRPNDGEVPQSTIPCKTSAIFAASSANMIFGRSVI</sequence>
<evidence type="ECO:0000313" key="2">
    <source>
        <dbReference type="EnsemblMetazoa" id="XP_022647436"/>
    </source>
</evidence>
<accession>A0A7M7J6B1</accession>
<dbReference type="GeneID" id="111244499"/>
<dbReference type="EnsemblMetazoa" id="XM_022791701">
    <property type="protein sequence ID" value="XP_022647436"/>
    <property type="gene ID" value="LOC111244499"/>
</dbReference>
<dbReference type="RefSeq" id="XP_022647436.1">
    <property type="nucleotide sequence ID" value="XM_022791701.1"/>
</dbReference>
<dbReference type="KEGG" id="vde:111244499"/>
<dbReference type="InterPro" id="IPR000095">
    <property type="entry name" value="CRIB_dom"/>
</dbReference>